<name>A0ABY7QSY6_9FIRM</name>
<dbReference type="PROSITE" id="PS50928">
    <property type="entry name" value="ABC_TM1"/>
    <property type="match status" value="1"/>
</dbReference>
<feature type="transmembrane region" description="Helical" evidence="7">
    <location>
        <begin position="71"/>
        <end position="89"/>
    </location>
</feature>
<evidence type="ECO:0000256" key="6">
    <source>
        <dbReference type="ARBA" id="ARBA00023136"/>
    </source>
</evidence>
<evidence type="ECO:0000313" key="10">
    <source>
        <dbReference type="Proteomes" id="UP001210339"/>
    </source>
</evidence>
<evidence type="ECO:0000256" key="3">
    <source>
        <dbReference type="ARBA" id="ARBA00022475"/>
    </source>
</evidence>
<feature type="transmembrane region" description="Helical" evidence="7">
    <location>
        <begin position="198"/>
        <end position="221"/>
    </location>
</feature>
<dbReference type="EMBL" id="CP115667">
    <property type="protein sequence ID" value="WBW49912.1"/>
    <property type="molecule type" value="Genomic_DNA"/>
</dbReference>
<dbReference type="InterPro" id="IPR051322">
    <property type="entry name" value="AA_ABC_Transporter_Permease"/>
</dbReference>
<dbReference type="Proteomes" id="UP001210339">
    <property type="component" value="Chromosome"/>
</dbReference>
<keyword evidence="3" id="KW-1003">Cell membrane</keyword>
<dbReference type="Pfam" id="PF00528">
    <property type="entry name" value="BPD_transp_1"/>
    <property type="match status" value="1"/>
</dbReference>
<evidence type="ECO:0000313" key="9">
    <source>
        <dbReference type="EMBL" id="WBW49912.1"/>
    </source>
</evidence>
<evidence type="ECO:0000256" key="7">
    <source>
        <dbReference type="RuleBase" id="RU363032"/>
    </source>
</evidence>
<dbReference type="Gene3D" id="1.10.3720.10">
    <property type="entry name" value="MetI-like"/>
    <property type="match status" value="1"/>
</dbReference>
<gene>
    <name evidence="9" type="ORF">O6R05_07890</name>
</gene>
<feature type="transmembrane region" description="Helical" evidence="7">
    <location>
        <begin position="95"/>
        <end position="115"/>
    </location>
</feature>
<sequence>MHNLAATYLPNLTDYFEEFVQSIVETLQMLAVSGLFAFVLGIALGTLLVVTREGNILENPVVHHVLDKLVNLFRSIPFVILITVLIPVTKVVAGTFIGVKGAIFPLIVGCTPFFVRQVDMALSDVDRGLVEAAQAMGLSPLEIIFRVYLKESIPALARSTTITAISLLGLTAMGGAVGGGGLGSFVIRYGHNRFFQDITYVSVIVILILVSIIQGIGNVVIKKTTH</sequence>
<evidence type="ECO:0000256" key="2">
    <source>
        <dbReference type="ARBA" id="ARBA00022448"/>
    </source>
</evidence>
<keyword evidence="2 7" id="KW-0813">Transport</keyword>
<feature type="domain" description="ABC transmembrane type-1" evidence="8">
    <location>
        <begin position="23"/>
        <end position="217"/>
    </location>
</feature>
<protein>
    <submittedName>
        <fullName evidence="9">ABC transporter permease</fullName>
    </submittedName>
</protein>
<keyword evidence="6 7" id="KW-0472">Membrane</keyword>
<accession>A0ABY7QSY6</accession>
<dbReference type="PANTHER" id="PTHR30450">
    <property type="entry name" value="ABC TRANSPORTER PERMEASE"/>
    <property type="match status" value="1"/>
</dbReference>
<dbReference type="InterPro" id="IPR000515">
    <property type="entry name" value="MetI-like"/>
</dbReference>
<dbReference type="CDD" id="cd06261">
    <property type="entry name" value="TM_PBP2"/>
    <property type="match status" value="1"/>
</dbReference>
<evidence type="ECO:0000256" key="5">
    <source>
        <dbReference type="ARBA" id="ARBA00022989"/>
    </source>
</evidence>
<dbReference type="RefSeq" id="WP_271191443.1">
    <property type="nucleotide sequence ID" value="NZ_CP115667.1"/>
</dbReference>
<dbReference type="InterPro" id="IPR035906">
    <property type="entry name" value="MetI-like_sf"/>
</dbReference>
<evidence type="ECO:0000259" key="8">
    <source>
        <dbReference type="PROSITE" id="PS50928"/>
    </source>
</evidence>
<dbReference type="PANTHER" id="PTHR30450:SF1">
    <property type="entry name" value="D-METHIONINE TRANSPORT SYSTEM PERMEASE PROTEIN METI-RELATED"/>
    <property type="match status" value="1"/>
</dbReference>
<keyword evidence="4 7" id="KW-0812">Transmembrane</keyword>
<feature type="transmembrane region" description="Helical" evidence="7">
    <location>
        <begin position="29"/>
        <end position="50"/>
    </location>
</feature>
<comment type="subcellular location">
    <subcellularLocation>
        <location evidence="1 7">Cell membrane</location>
        <topology evidence="1 7">Multi-pass membrane protein</topology>
    </subcellularLocation>
</comment>
<feature type="transmembrane region" description="Helical" evidence="7">
    <location>
        <begin position="155"/>
        <end position="178"/>
    </location>
</feature>
<organism evidence="9 10">
    <name type="scientific">Peptoniphilus equinus</name>
    <dbReference type="NCBI Taxonomy" id="3016343"/>
    <lineage>
        <taxon>Bacteria</taxon>
        <taxon>Bacillati</taxon>
        <taxon>Bacillota</taxon>
        <taxon>Tissierellia</taxon>
        <taxon>Tissierellales</taxon>
        <taxon>Peptoniphilaceae</taxon>
        <taxon>Peptoniphilus</taxon>
    </lineage>
</organism>
<proteinExistence type="inferred from homology"/>
<comment type="similarity">
    <text evidence="7">Belongs to the binding-protein-dependent transport system permease family.</text>
</comment>
<reference evidence="9 10" key="1">
    <citation type="submission" date="2023-01" db="EMBL/GenBank/DDBJ databases">
        <authorList>
            <person name="Lee S.H."/>
            <person name="Jung H.S."/>
            <person name="Yun J.U."/>
        </authorList>
    </citation>
    <scope>NUCLEOTIDE SEQUENCE [LARGE SCALE GENOMIC DNA]</scope>
    <source>
        <strain evidence="9 10">CBA3646</strain>
    </source>
</reference>
<evidence type="ECO:0000256" key="1">
    <source>
        <dbReference type="ARBA" id="ARBA00004651"/>
    </source>
</evidence>
<keyword evidence="10" id="KW-1185">Reference proteome</keyword>
<keyword evidence="5 7" id="KW-1133">Transmembrane helix</keyword>
<evidence type="ECO:0000256" key="4">
    <source>
        <dbReference type="ARBA" id="ARBA00022692"/>
    </source>
</evidence>
<dbReference type="SUPFAM" id="SSF161098">
    <property type="entry name" value="MetI-like"/>
    <property type="match status" value="1"/>
</dbReference>